<protein>
    <submittedName>
        <fullName evidence="7">Fimbrial protein</fullName>
    </submittedName>
</protein>
<dbReference type="OrthoDB" id="8582771at2"/>
<accession>A0A806XA39</accession>
<evidence type="ECO:0000256" key="2">
    <source>
        <dbReference type="ARBA" id="ARBA00006671"/>
    </source>
</evidence>
<proteinExistence type="inferred from homology"/>
<dbReference type="GO" id="GO:0009289">
    <property type="term" value="C:pilus"/>
    <property type="evidence" value="ECO:0007669"/>
    <property type="project" value="UniProtKB-SubCell"/>
</dbReference>
<evidence type="ECO:0000313" key="7">
    <source>
        <dbReference type="EMBL" id="ALR78764.1"/>
    </source>
</evidence>
<evidence type="ECO:0000256" key="4">
    <source>
        <dbReference type="ARBA" id="ARBA00023263"/>
    </source>
</evidence>
<feature type="chain" id="PRO_5032951796" evidence="5">
    <location>
        <begin position="20"/>
        <end position="369"/>
    </location>
</feature>
<evidence type="ECO:0000259" key="6">
    <source>
        <dbReference type="Pfam" id="PF00419"/>
    </source>
</evidence>
<dbReference type="AlphaFoldDB" id="A0A806XA39"/>
<gene>
    <name evidence="7" type="ORF">AO703_21530</name>
</gene>
<feature type="domain" description="Fimbrial-type adhesion" evidence="6">
    <location>
        <begin position="215"/>
        <end position="367"/>
    </location>
</feature>
<evidence type="ECO:0000256" key="5">
    <source>
        <dbReference type="SAM" id="SignalP"/>
    </source>
</evidence>
<dbReference type="InterPro" id="IPR008966">
    <property type="entry name" value="Adhesion_dom_sf"/>
</dbReference>
<dbReference type="Proteomes" id="UP000069162">
    <property type="component" value="Chromosome"/>
</dbReference>
<dbReference type="GO" id="GO:0043709">
    <property type="term" value="P:cell adhesion involved in single-species biofilm formation"/>
    <property type="evidence" value="ECO:0007669"/>
    <property type="project" value="TreeGrafter"/>
</dbReference>
<dbReference type="InterPro" id="IPR050263">
    <property type="entry name" value="Bact_Fimbrial_Adh_Pro"/>
</dbReference>
<dbReference type="Pfam" id="PF00419">
    <property type="entry name" value="Fimbrial"/>
    <property type="match status" value="1"/>
</dbReference>
<comment type="subcellular location">
    <subcellularLocation>
        <location evidence="1">Fimbrium</location>
    </subcellularLocation>
</comment>
<name>A0A806XA39_9ENTR</name>
<dbReference type="EMBL" id="CP012871">
    <property type="protein sequence ID" value="ALR78764.1"/>
    <property type="molecule type" value="Genomic_DNA"/>
</dbReference>
<dbReference type="PANTHER" id="PTHR33420:SF31">
    <property type="entry name" value="TYPE 1 FIMBRIN D-MANNOSE SPECIFIC ADHESIN"/>
    <property type="match status" value="1"/>
</dbReference>
<keyword evidence="3 5" id="KW-0732">Signal</keyword>
<dbReference type="RefSeq" id="WP_062742403.1">
    <property type="nucleotide sequence ID" value="NZ_CP012871.1"/>
</dbReference>
<evidence type="ECO:0000256" key="3">
    <source>
        <dbReference type="ARBA" id="ARBA00022729"/>
    </source>
</evidence>
<dbReference type="SUPFAM" id="SSF49401">
    <property type="entry name" value="Bacterial adhesins"/>
    <property type="match status" value="1"/>
</dbReference>
<evidence type="ECO:0000256" key="1">
    <source>
        <dbReference type="ARBA" id="ARBA00004561"/>
    </source>
</evidence>
<evidence type="ECO:0000313" key="8">
    <source>
        <dbReference type="Proteomes" id="UP000069162"/>
    </source>
</evidence>
<keyword evidence="4" id="KW-0281">Fimbrium</keyword>
<dbReference type="PANTHER" id="PTHR33420">
    <property type="entry name" value="FIMBRIAL SUBUNIT ELFA-RELATED"/>
    <property type="match status" value="1"/>
</dbReference>
<dbReference type="InterPro" id="IPR000259">
    <property type="entry name" value="Adhesion_dom_fimbrial"/>
</dbReference>
<reference evidence="8" key="1">
    <citation type="submission" date="2015-10" db="EMBL/GenBank/DDBJ databases">
        <title>Complete Genome Sequencing of Klebsiella sp. strain G5.</title>
        <authorList>
            <person name="Chan K.-G."/>
            <person name="Chen J.-W."/>
        </authorList>
    </citation>
    <scope>NUCLEOTIDE SEQUENCE [LARGE SCALE GENOMIC DNA]</scope>
    <source>
        <strain evidence="8">G5</strain>
    </source>
</reference>
<dbReference type="Gene3D" id="2.60.40.1090">
    <property type="entry name" value="Fimbrial-type adhesion domain"/>
    <property type="match status" value="1"/>
</dbReference>
<dbReference type="InterPro" id="IPR036937">
    <property type="entry name" value="Adhesion_dom_fimbrial_sf"/>
</dbReference>
<sequence length="369" mass="39146">MKKILSGLIMLFFCYNCFAAGDGVCHNSDGSTHMLNLAFGPITVSSANNQTGYTVVDALTNTTGTYPVRCHCDDQHGGQPPYSDTTFYPIYYIGDPAPGLILDRAMGGLNYYILKDTSGSETLSVGVKVFIINNQYAAIPFDHLSNQSTSPSHTCGAGNDGSTINLDSGRSAKLSFYLRHPVMGTIDIPQTEVAWLYAGMSDDFPRTTPVSKVTIKGQLIAPQNCEINQGQVIDIDLGKIYASEFSSTPGAVVSGRKIKTDVAVSCTGMSEVRNTAKINASFVAQAPSADASMVTTSNPDVGVKIYDRDGSPVRVDGSSLMPADMSAISLVGNTNGSVTFYSAPASLTGNKPTPNTFDAWATLVIEFSN</sequence>
<feature type="signal peptide" evidence="5">
    <location>
        <begin position="1"/>
        <end position="19"/>
    </location>
</feature>
<comment type="similarity">
    <text evidence="2">Belongs to the fimbrial protein family.</text>
</comment>
<organism evidence="7 8">
    <name type="scientific">[Enterobacter] lignolyticus</name>
    <dbReference type="NCBI Taxonomy" id="1334193"/>
    <lineage>
        <taxon>Bacteria</taxon>
        <taxon>Pseudomonadati</taxon>
        <taxon>Pseudomonadota</taxon>
        <taxon>Gammaproteobacteria</taxon>
        <taxon>Enterobacterales</taxon>
        <taxon>Enterobacteriaceae</taxon>
        <taxon>Pluralibacter</taxon>
    </lineage>
</organism>
<dbReference type="KEGG" id="kle:AO703_21530"/>